<gene>
    <name evidence="1" type="ORF">LY90DRAFT_519951</name>
</gene>
<name>A0A1Y1YLY9_9FUNG</name>
<proteinExistence type="predicted"/>
<keyword evidence="2" id="KW-1185">Reference proteome</keyword>
<accession>A0A1Y1YLY9</accession>
<dbReference type="Proteomes" id="UP000193920">
    <property type="component" value="Unassembled WGS sequence"/>
</dbReference>
<organism evidence="1 2">
    <name type="scientific">Neocallimastix californiae</name>
    <dbReference type="NCBI Taxonomy" id="1754190"/>
    <lineage>
        <taxon>Eukaryota</taxon>
        <taxon>Fungi</taxon>
        <taxon>Fungi incertae sedis</taxon>
        <taxon>Chytridiomycota</taxon>
        <taxon>Chytridiomycota incertae sedis</taxon>
        <taxon>Neocallimastigomycetes</taxon>
        <taxon>Neocallimastigales</taxon>
        <taxon>Neocallimastigaceae</taxon>
        <taxon>Neocallimastix</taxon>
    </lineage>
</organism>
<protein>
    <submittedName>
        <fullName evidence="1">Uncharacterized protein</fullName>
    </submittedName>
</protein>
<reference evidence="1 2" key="1">
    <citation type="submission" date="2016-08" db="EMBL/GenBank/DDBJ databases">
        <title>A Parts List for Fungal Cellulosomes Revealed by Comparative Genomics.</title>
        <authorList>
            <consortium name="DOE Joint Genome Institute"/>
            <person name="Haitjema C.H."/>
            <person name="Gilmore S.P."/>
            <person name="Henske J.K."/>
            <person name="Solomon K.V."/>
            <person name="De Groot R."/>
            <person name="Kuo A."/>
            <person name="Mondo S.J."/>
            <person name="Salamov A.A."/>
            <person name="Labutti K."/>
            <person name="Zhao Z."/>
            <person name="Chiniquy J."/>
            <person name="Barry K."/>
            <person name="Brewer H.M."/>
            <person name="Purvine S.O."/>
            <person name="Wright A.T."/>
            <person name="Boxma B."/>
            <person name="Van Alen T."/>
            <person name="Hackstein J.H."/>
            <person name="Baker S.E."/>
            <person name="Grigoriev I.V."/>
            <person name="O'Malley M.A."/>
        </authorList>
    </citation>
    <scope>NUCLEOTIDE SEQUENCE [LARGE SCALE GENOMIC DNA]</scope>
    <source>
        <strain evidence="1 2">G1</strain>
    </source>
</reference>
<evidence type="ECO:0000313" key="2">
    <source>
        <dbReference type="Proteomes" id="UP000193920"/>
    </source>
</evidence>
<dbReference type="EMBL" id="MCOG01000558">
    <property type="protein sequence ID" value="ORX98776.1"/>
    <property type="molecule type" value="Genomic_DNA"/>
</dbReference>
<comment type="caution">
    <text evidence="1">The sequence shown here is derived from an EMBL/GenBank/DDBJ whole genome shotgun (WGS) entry which is preliminary data.</text>
</comment>
<sequence>MIDGSNYVISVSTNNVFSGVAENIIIRATNYSFYYDNLYDVSDGKNIVITDVNTKITEITEITDVPKLKGLSFPTEITESLSDTCTINNLLKGGKLCITESNNDAINFISNNTINYYMTYNGTNYKLVIAKKNLFIVVTTIGGI</sequence>
<dbReference type="AlphaFoldDB" id="A0A1Y1YLY9"/>
<evidence type="ECO:0000313" key="1">
    <source>
        <dbReference type="EMBL" id="ORX98776.1"/>
    </source>
</evidence>